<sequence>MGDAIGSNLLPDFFLELGPEALKSQIEVKADSVLGKVFKQIEAMMSEDMVKSINGIFQFNLT</sequence>
<feature type="non-terminal residue" evidence="1">
    <location>
        <position position="1"/>
    </location>
</feature>
<name>A0A9D4B8Y6_DREPO</name>
<keyword evidence="2" id="KW-1185">Reference proteome</keyword>
<accession>A0A9D4B8Y6</accession>
<reference evidence="1" key="2">
    <citation type="submission" date="2020-11" db="EMBL/GenBank/DDBJ databases">
        <authorList>
            <person name="McCartney M.A."/>
            <person name="Auch B."/>
            <person name="Kono T."/>
            <person name="Mallez S."/>
            <person name="Becker A."/>
            <person name="Gohl D.M."/>
            <person name="Silverstein K.A.T."/>
            <person name="Koren S."/>
            <person name="Bechman K.B."/>
            <person name="Herman A."/>
            <person name="Abrahante J.E."/>
            <person name="Garbe J."/>
        </authorList>
    </citation>
    <scope>NUCLEOTIDE SEQUENCE</scope>
    <source>
        <strain evidence="1">Duluth1</strain>
        <tissue evidence="1">Whole animal</tissue>
    </source>
</reference>
<proteinExistence type="predicted"/>
<organism evidence="1 2">
    <name type="scientific">Dreissena polymorpha</name>
    <name type="common">Zebra mussel</name>
    <name type="synonym">Mytilus polymorpha</name>
    <dbReference type="NCBI Taxonomy" id="45954"/>
    <lineage>
        <taxon>Eukaryota</taxon>
        <taxon>Metazoa</taxon>
        <taxon>Spiralia</taxon>
        <taxon>Lophotrochozoa</taxon>
        <taxon>Mollusca</taxon>
        <taxon>Bivalvia</taxon>
        <taxon>Autobranchia</taxon>
        <taxon>Heteroconchia</taxon>
        <taxon>Euheterodonta</taxon>
        <taxon>Imparidentia</taxon>
        <taxon>Neoheterodontei</taxon>
        <taxon>Myida</taxon>
        <taxon>Dreissenoidea</taxon>
        <taxon>Dreissenidae</taxon>
        <taxon>Dreissena</taxon>
    </lineage>
</organism>
<gene>
    <name evidence="1" type="ORF">DPMN_081151</name>
</gene>
<protein>
    <submittedName>
        <fullName evidence="1">Uncharacterized protein</fullName>
    </submittedName>
</protein>
<evidence type="ECO:0000313" key="2">
    <source>
        <dbReference type="Proteomes" id="UP000828390"/>
    </source>
</evidence>
<dbReference type="AlphaFoldDB" id="A0A9D4B8Y6"/>
<comment type="caution">
    <text evidence="1">The sequence shown here is derived from an EMBL/GenBank/DDBJ whole genome shotgun (WGS) entry which is preliminary data.</text>
</comment>
<evidence type="ECO:0000313" key="1">
    <source>
        <dbReference type="EMBL" id="KAH3693711.1"/>
    </source>
</evidence>
<reference evidence="1" key="1">
    <citation type="journal article" date="2019" name="bioRxiv">
        <title>The Genome of the Zebra Mussel, Dreissena polymorpha: A Resource for Invasive Species Research.</title>
        <authorList>
            <person name="McCartney M.A."/>
            <person name="Auch B."/>
            <person name="Kono T."/>
            <person name="Mallez S."/>
            <person name="Zhang Y."/>
            <person name="Obille A."/>
            <person name="Becker A."/>
            <person name="Abrahante J.E."/>
            <person name="Garbe J."/>
            <person name="Badalamenti J.P."/>
            <person name="Herman A."/>
            <person name="Mangelson H."/>
            <person name="Liachko I."/>
            <person name="Sullivan S."/>
            <person name="Sone E.D."/>
            <person name="Koren S."/>
            <person name="Silverstein K.A.T."/>
            <person name="Beckman K.B."/>
            <person name="Gohl D.M."/>
        </authorList>
    </citation>
    <scope>NUCLEOTIDE SEQUENCE</scope>
    <source>
        <strain evidence="1">Duluth1</strain>
        <tissue evidence="1">Whole animal</tissue>
    </source>
</reference>
<dbReference type="Proteomes" id="UP000828390">
    <property type="component" value="Unassembled WGS sequence"/>
</dbReference>
<dbReference type="EMBL" id="JAIWYP010000016">
    <property type="protein sequence ID" value="KAH3693711.1"/>
    <property type="molecule type" value="Genomic_DNA"/>
</dbReference>